<dbReference type="OrthoDB" id="9984778at2759"/>
<evidence type="ECO:0000256" key="5">
    <source>
        <dbReference type="ARBA" id="ARBA00022801"/>
    </source>
</evidence>
<keyword evidence="8" id="KW-0496">Mitochondrion</keyword>
<feature type="region of interest" description="Disordered" evidence="12">
    <location>
        <begin position="182"/>
        <end position="201"/>
    </location>
</feature>
<dbReference type="SUPFAM" id="SSF52540">
    <property type="entry name" value="P-loop containing nucleoside triphosphate hydrolases"/>
    <property type="match status" value="1"/>
</dbReference>
<dbReference type="InterPro" id="IPR027417">
    <property type="entry name" value="P-loop_NTPase"/>
</dbReference>
<keyword evidence="10" id="KW-0472">Membrane</keyword>
<dbReference type="CDD" id="cd00882">
    <property type="entry name" value="Ras_like_GTPase"/>
    <property type="match status" value="1"/>
</dbReference>
<accession>A0A9P6A023</accession>
<evidence type="ECO:0000313" key="14">
    <source>
        <dbReference type="EMBL" id="KAF9497712.1"/>
    </source>
</evidence>
<evidence type="ECO:0000259" key="13">
    <source>
        <dbReference type="PROSITE" id="PS51718"/>
    </source>
</evidence>
<feature type="region of interest" description="Disordered" evidence="12">
    <location>
        <begin position="336"/>
        <end position="358"/>
    </location>
</feature>
<keyword evidence="2" id="KW-0812">Transmembrane</keyword>
<evidence type="ECO:0000256" key="10">
    <source>
        <dbReference type="ARBA" id="ARBA00023136"/>
    </source>
</evidence>
<evidence type="ECO:0000256" key="2">
    <source>
        <dbReference type="ARBA" id="ARBA00022692"/>
    </source>
</evidence>
<keyword evidence="7" id="KW-0175">Coiled coil</keyword>
<name>A0A9P6A023_PLEER</name>
<keyword evidence="3" id="KW-0547">Nucleotide-binding</keyword>
<keyword evidence="15" id="KW-1185">Reference proteome</keyword>
<comment type="caution">
    <text evidence="14">The sequence shown here is derived from an EMBL/GenBank/DDBJ whole genome shotgun (WGS) entry which is preliminary data.</text>
</comment>
<evidence type="ECO:0000256" key="11">
    <source>
        <dbReference type="ARBA" id="ARBA00048548"/>
    </source>
</evidence>
<feature type="domain" description="Dynamin-type G" evidence="13">
    <location>
        <begin position="234"/>
        <end position="529"/>
    </location>
</feature>
<dbReference type="AlphaFoldDB" id="A0A9P6A023"/>
<dbReference type="InterPro" id="IPR045063">
    <property type="entry name" value="Dynamin_N"/>
</dbReference>
<evidence type="ECO:0000256" key="1">
    <source>
        <dbReference type="ARBA" id="ARBA00004374"/>
    </source>
</evidence>
<feature type="compositionally biased region" description="Low complexity" evidence="12">
    <location>
        <begin position="338"/>
        <end position="358"/>
    </location>
</feature>
<dbReference type="InterPro" id="IPR027094">
    <property type="entry name" value="Mitofusin_fam"/>
</dbReference>
<dbReference type="GO" id="GO:0005741">
    <property type="term" value="C:mitochondrial outer membrane"/>
    <property type="evidence" value="ECO:0007669"/>
    <property type="project" value="UniProtKB-SubCell"/>
</dbReference>
<keyword evidence="5" id="KW-0378">Hydrolase</keyword>
<keyword evidence="9" id="KW-0342">GTP-binding</keyword>
<reference evidence="14" key="1">
    <citation type="submission" date="2020-11" db="EMBL/GenBank/DDBJ databases">
        <authorList>
            <consortium name="DOE Joint Genome Institute"/>
            <person name="Ahrendt S."/>
            <person name="Riley R."/>
            <person name="Andreopoulos W."/>
            <person name="Labutti K."/>
            <person name="Pangilinan J."/>
            <person name="Ruiz-Duenas F.J."/>
            <person name="Barrasa J.M."/>
            <person name="Sanchez-Garcia M."/>
            <person name="Camarero S."/>
            <person name="Miyauchi S."/>
            <person name="Serrano A."/>
            <person name="Linde D."/>
            <person name="Babiker R."/>
            <person name="Drula E."/>
            <person name="Ayuso-Fernandez I."/>
            <person name="Pacheco R."/>
            <person name="Padilla G."/>
            <person name="Ferreira P."/>
            <person name="Barriuso J."/>
            <person name="Kellner H."/>
            <person name="Castanera R."/>
            <person name="Alfaro M."/>
            <person name="Ramirez L."/>
            <person name="Pisabarro A.G."/>
            <person name="Kuo A."/>
            <person name="Tritt A."/>
            <person name="Lipzen A."/>
            <person name="He G."/>
            <person name="Yan M."/>
            <person name="Ng V."/>
            <person name="Cullen D."/>
            <person name="Martin F."/>
            <person name="Rosso M.-N."/>
            <person name="Henrissat B."/>
            <person name="Hibbett D."/>
            <person name="Martinez A.T."/>
            <person name="Grigoriev I.V."/>
        </authorList>
    </citation>
    <scope>NUCLEOTIDE SEQUENCE</scope>
    <source>
        <strain evidence="14">ATCC 90797</strain>
    </source>
</reference>
<evidence type="ECO:0000256" key="6">
    <source>
        <dbReference type="ARBA" id="ARBA00022989"/>
    </source>
</evidence>
<keyword evidence="4" id="KW-1000">Mitochondrion outer membrane</keyword>
<evidence type="ECO:0000313" key="15">
    <source>
        <dbReference type="Proteomes" id="UP000807025"/>
    </source>
</evidence>
<dbReference type="FunFam" id="3.40.50.300:FF:000638">
    <property type="entry name" value="Transmembrane GTPase Fzo1, putative"/>
    <property type="match status" value="1"/>
</dbReference>
<proteinExistence type="predicted"/>
<dbReference type="GO" id="GO:0005525">
    <property type="term" value="F:GTP binding"/>
    <property type="evidence" value="ECO:0007669"/>
    <property type="project" value="UniProtKB-KW"/>
</dbReference>
<dbReference type="GO" id="GO:0008053">
    <property type="term" value="P:mitochondrial fusion"/>
    <property type="evidence" value="ECO:0007669"/>
    <property type="project" value="TreeGrafter"/>
</dbReference>
<dbReference type="EMBL" id="MU154542">
    <property type="protein sequence ID" value="KAF9497712.1"/>
    <property type="molecule type" value="Genomic_DNA"/>
</dbReference>
<evidence type="ECO:0000256" key="4">
    <source>
        <dbReference type="ARBA" id="ARBA00022787"/>
    </source>
</evidence>
<dbReference type="PANTHER" id="PTHR10465">
    <property type="entry name" value="TRANSMEMBRANE GTPASE FZO1"/>
    <property type="match status" value="1"/>
</dbReference>
<dbReference type="Pfam" id="PF00350">
    <property type="entry name" value="Dynamin_N"/>
    <property type="match status" value="1"/>
</dbReference>
<dbReference type="PROSITE" id="PS51718">
    <property type="entry name" value="G_DYNAMIN_2"/>
    <property type="match status" value="1"/>
</dbReference>
<dbReference type="Proteomes" id="UP000807025">
    <property type="component" value="Unassembled WGS sequence"/>
</dbReference>
<evidence type="ECO:0000256" key="9">
    <source>
        <dbReference type="ARBA" id="ARBA00023134"/>
    </source>
</evidence>
<evidence type="ECO:0000256" key="12">
    <source>
        <dbReference type="SAM" id="MobiDB-lite"/>
    </source>
</evidence>
<dbReference type="GO" id="GO:0003924">
    <property type="term" value="F:GTPase activity"/>
    <property type="evidence" value="ECO:0007669"/>
    <property type="project" value="InterPro"/>
</dbReference>
<organism evidence="14 15">
    <name type="scientific">Pleurotus eryngii</name>
    <name type="common">Boletus of the steppes</name>
    <dbReference type="NCBI Taxonomy" id="5323"/>
    <lineage>
        <taxon>Eukaryota</taxon>
        <taxon>Fungi</taxon>
        <taxon>Dikarya</taxon>
        <taxon>Basidiomycota</taxon>
        <taxon>Agaricomycotina</taxon>
        <taxon>Agaricomycetes</taxon>
        <taxon>Agaricomycetidae</taxon>
        <taxon>Agaricales</taxon>
        <taxon>Pleurotineae</taxon>
        <taxon>Pleurotaceae</taxon>
        <taxon>Pleurotus</taxon>
    </lineage>
</organism>
<dbReference type="InterPro" id="IPR030381">
    <property type="entry name" value="G_DYNAMIN_dom"/>
</dbReference>
<evidence type="ECO:0000256" key="3">
    <source>
        <dbReference type="ARBA" id="ARBA00022741"/>
    </source>
</evidence>
<gene>
    <name evidence="14" type="ORF">BDN71DRAFT_1444539</name>
</gene>
<dbReference type="Gene3D" id="3.40.50.300">
    <property type="entry name" value="P-loop containing nucleotide triphosphate hydrolases"/>
    <property type="match status" value="1"/>
</dbReference>
<dbReference type="PANTHER" id="PTHR10465:SF0">
    <property type="entry name" value="SARCALUMENIN"/>
    <property type="match status" value="1"/>
</dbReference>
<sequence>MSAMNVDDAQLAYVHQRDTLVGAINKSQTILTDLQELNKSEWVVRYPQLKREKRQKPRRSMTFADDPSKETEVIVGRQGLSRSLTLASIVDAPKSLGDSQSSPTEVAASQSLASLDTIAEGQGVDGDVEEGTMSGTMVETDPLLIPPTESDFHVLRLDLKLNHSSHFAPSHSALSYMTAASTSADSTSPSSQSTTTTSPASLVSHLEKSSIASLLGSRISAASAHLTNLEQRVKSPLSKVLVTGDLNAGKSTVVNRLLGREIVPVDQQPCTAAFCEVKDAKENAGVEEVHVCQEGKTYDVKDEGTYTRHTLEELDILATEGTDATMIKVYINDGAAPSSGSSQDSDSQNSQSRSHSLLSNPVTSLALIDAPGLNRDSLKTTALFASHTEIDVILFVVSAENHFTLSAKEFLWTAGREKRYVFVVVNKFGGIRDKERCRGVVGGQVKGLSPGTWEGRGMLVHFVEAGTKGMVSVKGKGGKGEEWDADEAFESMEAKLRKFVLEKRVTSKLLPARTYLEGLLGDVELLLEANRIEAEGEQSRVLGLLKGSGSDGAVGKEAEVKKMQEDEGGMEDELEDVEECGVRRVEGRVGDVLEQALEMVEQGKLPGRLAFGNIAATEAITPNAHTNNSLTLSLPEYPGVWSVLQYARDVRRVMLEALDQAVRDVEDQARGVVEEGVNRVGEVGKKVLPEEVERERRRRVFRKEAMFAREKTTAVKKHHKTGHGGGSKAVYRYGAGNGVVGGLGLALATREELLEVGLEDLFDYREWFGGCFAHRSSHKNKSKKNGKIAEEEDAAAMTALSILGVSLGTLPLVSSHVGSLSLSGLGVSLGAGGLGLGGLMGIRSLFEASVKVVDMIRDEEVRKWIAPVVGAVVLGSVGWVIVELPRSVPRSIGRRVGREVRRDASAAGYLARAGSGSEKGKGTGGEVAINEEGEDVWIKAHTYRITRETRKVLRLAAWDVREKWRGVYEERVKEVRGMEEVVKKCEKAVGRMAVILGRCGEVRQGIVGVGEMAEVGAEEVE</sequence>
<evidence type="ECO:0000256" key="7">
    <source>
        <dbReference type="ARBA" id="ARBA00023054"/>
    </source>
</evidence>
<comment type="subcellular location">
    <subcellularLocation>
        <location evidence="1">Mitochondrion outer membrane</location>
        <topology evidence="1">Multi-pass membrane protein</topology>
    </subcellularLocation>
</comment>
<protein>
    <recommendedName>
        <fullName evidence="13">Dynamin-type G domain-containing protein</fullName>
    </recommendedName>
</protein>
<keyword evidence="6" id="KW-1133">Transmembrane helix</keyword>
<evidence type="ECO:0000256" key="8">
    <source>
        <dbReference type="ARBA" id="ARBA00023128"/>
    </source>
</evidence>
<comment type="catalytic activity">
    <reaction evidence="11">
        <text>GTP + H2O = GDP + phosphate + H(+)</text>
        <dbReference type="Rhea" id="RHEA:19669"/>
        <dbReference type="ChEBI" id="CHEBI:15377"/>
        <dbReference type="ChEBI" id="CHEBI:15378"/>
        <dbReference type="ChEBI" id="CHEBI:37565"/>
        <dbReference type="ChEBI" id="CHEBI:43474"/>
        <dbReference type="ChEBI" id="CHEBI:58189"/>
    </reaction>
</comment>
<dbReference type="GO" id="GO:0051646">
    <property type="term" value="P:mitochondrion localization"/>
    <property type="evidence" value="ECO:0007669"/>
    <property type="project" value="TreeGrafter"/>
</dbReference>